<dbReference type="InterPro" id="IPR057629">
    <property type="entry name" value="Teneurin1-4_GBD"/>
</dbReference>
<protein>
    <recommendedName>
        <fullName evidence="1">Teneurin-1-4-like galactose-binding domain-containing protein</fullName>
    </recommendedName>
</protein>
<reference evidence="2 3" key="1">
    <citation type="submission" date="2021-06" db="EMBL/GenBank/DDBJ databases">
        <title>Caerostris darwini draft genome.</title>
        <authorList>
            <person name="Kono N."/>
            <person name="Arakawa K."/>
        </authorList>
    </citation>
    <scope>NUCLEOTIDE SEQUENCE [LARGE SCALE GENOMIC DNA]</scope>
</reference>
<evidence type="ECO:0000259" key="1">
    <source>
        <dbReference type="Pfam" id="PF23093"/>
    </source>
</evidence>
<dbReference type="AlphaFoldDB" id="A0AAV4RPS1"/>
<accession>A0AAV4RPS1</accession>
<evidence type="ECO:0000313" key="2">
    <source>
        <dbReference type="EMBL" id="GIY23953.1"/>
    </source>
</evidence>
<dbReference type="Proteomes" id="UP001054837">
    <property type="component" value="Unassembled WGS sequence"/>
</dbReference>
<evidence type="ECO:0000313" key="3">
    <source>
        <dbReference type="Proteomes" id="UP001054837"/>
    </source>
</evidence>
<organism evidence="2 3">
    <name type="scientific">Caerostris darwini</name>
    <dbReference type="NCBI Taxonomy" id="1538125"/>
    <lineage>
        <taxon>Eukaryota</taxon>
        <taxon>Metazoa</taxon>
        <taxon>Ecdysozoa</taxon>
        <taxon>Arthropoda</taxon>
        <taxon>Chelicerata</taxon>
        <taxon>Arachnida</taxon>
        <taxon>Araneae</taxon>
        <taxon>Araneomorphae</taxon>
        <taxon>Entelegynae</taxon>
        <taxon>Araneoidea</taxon>
        <taxon>Araneidae</taxon>
        <taxon>Caerostris</taxon>
    </lineage>
</organism>
<keyword evidence="3" id="KW-1185">Reference proteome</keyword>
<proteinExistence type="predicted"/>
<feature type="domain" description="Teneurin-1-4-like galactose-binding" evidence="1">
    <location>
        <begin position="54"/>
        <end position="131"/>
    </location>
</feature>
<dbReference type="EMBL" id="BPLQ01006612">
    <property type="protein sequence ID" value="GIY23953.1"/>
    <property type="molecule type" value="Genomic_DNA"/>
</dbReference>
<name>A0AAV4RPS1_9ARAC</name>
<dbReference type="Pfam" id="PF23093">
    <property type="entry name" value="GBD_Tenm3"/>
    <property type="match status" value="1"/>
</dbReference>
<sequence>MTYSDSSKACIVVDERGTADSYTGTTSTPNRNPLPASAGQRVCFLSPTEVSYYKKIELGRILTRHLQSHESWNLLFLHSDASFVKFNFSVPHSTRMALLAKRNEPPSITAYDIMEVIADQHRLYRRTTAMDSSSVKNA</sequence>
<comment type="caution">
    <text evidence="2">The sequence shown here is derived from an EMBL/GenBank/DDBJ whole genome shotgun (WGS) entry which is preliminary data.</text>
</comment>
<gene>
    <name evidence="2" type="primary">AVEN_179302_1</name>
    <name evidence="2" type="ORF">CDAR_467481</name>
</gene>